<evidence type="ECO:0000256" key="5">
    <source>
        <dbReference type="ARBA" id="ARBA00023284"/>
    </source>
</evidence>
<evidence type="ECO:0000313" key="10">
    <source>
        <dbReference type="Proteomes" id="UP000256304"/>
    </source>
</evidence>
<evidence type="ECO:0000256" key="6">
    <source>
        <dbReference type="PIRNR" id="PIRNR000077"/>
    </source>
</evidence>
<dbReference type="CDD" id="cd02947">
    <property type="entry name" value="TRX_family"/>
    <property type="match status" value="1"/>
</dbReference>
<keyword evidence="3" id="KW-0249">Electron transport</keyword>
<feature type="disulfide bond" description="Redox-active" evidence="7">
    <location>
        <begin position="29"/>
        <end position="32"/>
    </location>
</feature>
<evidence type="ECO:0000313" key="9">
    <source>
        <dbReference type="EMBL" id="REE91712.1"/>
    </source>
</evidence>
<dbReference type="Gene3D" id="3.40.30.10">
    <property type="entry name" value="Glutaredoxin"/>
    <property type="match status" value="1"/>
</dbReference>
<evidence type="ECO:0000256" key="4">
    <source>
        <dbReference type="ARBA" id="ARBA00023157"/>
    </source>
</evidence>
<evidence type="ECO:0000259" key="8">
    <source>
        <dbReference type="Pfam" id="PF00085"/>
    </source>
</evidence>
<dbReference type="GO" id="GO:0045454">
    <property type="term" value="P:cell redox homeostasis"/>
    <property type="evidence" value="ECO:0007669"/>
    <property type="project" value="TreeGrafter"/>
</dbReference>
<dbReference type="PIRSF" id="PIRSF000077">
    <property type="entry name" value="Thioredoxin"/>
    <property type="match status" value="1"/>
</dbReference>
<keyword evidence="2" id="KW-0813">Transport</keyword>
<dbReference type="InterPro" id="IPR005746">
    <property type="entry name" value="Thioredoxin"/>
</dbReference>
<dbReference type="PANTHER" id="PTHR45663:SF11">
    <property type="entry name" value="GEO12009P1"/>
    <property type="match status" value="1"/>
</dbReference>
<dbReference type="EMBL" id="QTTN01000004">
    <property type="protein sequence ID" value="REE91712.1"/>
    <property type="molecule type" value="Genomic_DNA"/>
</dbReference>
<dbReference type="SUPFAM" id="SSF52833">
    <property type="entry name" value="Thioredoxin-like"/>
    <property type="match status" value="1"/>
</dbReference>
<keyword evidence="4 7" id="KW-1015">Disulfide bond</keyword>
<dbReference type="GO" id="GO:0015035">
    <property type="term" value="F:protein-disulfide reductase activity"/>
    <property type="evidence" value="ECO:0007669"/>
    <property type="project" value="InterPro"/>
</dbReference>
<evidence type="ECO:0000256" key="1">
    <source>
        <dbReference type="ARBA" id="ARBA00008987"/>
    </source>
</evidence>
<dbReference type="PANTHER" id="PTHR45663">
    <property type="entry name" value="GEO12009P1"/>
    <property type="match status" value="1"/>
</dbReference>
<organism evidence="9 10">
    <name type="scientific">Paenibacillus taihuensis</name>
    <dbReference type="NCBI Taxonomy" id="1156355"/>
    <lineage>
        <taxon>Bacteria</taxon>
        <taxon>Bacillati</taxon>
        <taxon>Bacillota</taxon>
        <taxon>Bacilli</taxon>
        <taxon>Bacillales</taxon>
        <taxon>Paenibacillaceae</taxon>
        <taxon>Paenibacillus</taxon>
    </lineage>
</organism>
<dbReference type="Proteomes" id="UP000256304">
    <property type="component" value="Unassembled WGS sequence"/>
</dbReference>
<feature type="domain" description="Thioredoxin" evidence="8">
    <location>
        <begin position="3"/>
        <end position="95"/>
    </location>
</feature>
<evidence type="ECO:0000256" key="2">
    <source>
        <dbReference type="ARBA" id="ARBA00022448"/>
    </source>
</evidence>
<comment type="similarity">
    <text evidence="1 6">Belongs to the thioredoxin family.</text>
</comment>
<dbReference type="AlphaFoldDB" id="A0A3D9SDN1"/>
<evidence type="ECO:0000256" key="3">
    <source>
        <dbReference type="ARBA" id="ARBA00022982"/>
    </source>
</evidence>
<proteinExistence type="inferred from homology"/>
<sequence>MEVISLTKDNFQDQIDVGLTFVEFFESECDACREQSAIAEELAEELRHIATVVKVNIRQEQEISNEYHVTSTPTIMLFKDGYQVETLVGLQSKDVSRQTVLRYAAMGDTC</sequence>
<name>A0A3D9SDN1_9BACL</name>
<dbReference type="RefSeq" id="WP_116188039.1">
    <property type="nucleotide sequence ID" value="NZ_QTTN01000004.1"/>
</dbReference>
<dbReference type="Pfam" id="PF00085">
    <property type="entry name" value="Thioredoxin"/>
    <property type="match status" value="1"/>
</dbReference>
<evidence type="ECO:0000256" key="7">
    <source>
        <dbReference type="PIRSR" id="PIRSR000077-4"/>
    </source>
</evidence>
<dbReference type="InterPro" id="IPR013766">
    <property type="entry name" value="Thioredoxin_domain"/>
</dbReference>
<dbReference type="OrthoDB" id="2616284at2"/>
<comment type="caution">
    <text evidence="9">The sequence shown here is derived from an EMBL/GenBank/DDBJ whole genome shotgun (WGS) entry which is preliminary data.</text>
</comment>
<gene>
    <name evidence="9" type="ORF">A8990_104222</name>
</gene>
<protein>
    <recommendedName>
        <fullName evidence="6">Thioredoxin</fullName>
    </recommendedName>
</protein>
<reference evidence="9 10" key="1">
    <citation type="submission" date="2018-08" db="EMBL/GenBank/DDBJ databases">
        <title>Genomic Encyclopedia of Type Strains, Phase III (KMG-III): the genomes of soil and plant-associated and newly described type strains.</title>
        <authorList>
            <person name="Whitman W."/>
        </authorList>
    </citation>
    <scope>NUCLEOTIDE SEQUENCE [LARGE SCALE GENOMIC DNA]</scope>
    <source>
        <strain evidence="9 10">CGMCC 1.10966</strain>
    </source>
</reference>
<dbReference type="GO" id="GO:0005829">
    <property type="term" value="C:cytosol"/>
    <property type="evidence" value="ECO:0007669"/>
    <property type="project" value="TreeGrafter"/>
</dbReference>
<keyword evidence="5 7" id="KW-0676">Redox-active center</keyword>
<accession>A0A3D9SDN1</accession>
<keyword evidence="10" id="KW-1185">Reference proteome</keyword>
<dbReference type="InterPro" id="IPR036249">
    <property type="entry name" value="Thioredoxin-like_sf"/>
</dbReference>